<dbReference type="Pfam" id="PF02643">
    <property type="entry name" value="DUF192"/>
    <property type="match status" value="1"/>
</dbReference>
<proteinExistence type="predicted"/>
<comment type="caution">
    <text evidence="1">The sequence shown here is derived from an EMBL/GenBank/DDBJ whole genome shotgun (WGS) entry which is preliminary data.</text>
</comment>
<dbReference type="Proteomes" id="UP000604381">
    <property type="component" value="Unassembled WGS sequence"/>
</dbReference>
<evidence type="ECO:0000313" key="1">
    <source>
        <dbReference type="EMBL" id="MBF2735100.1"/>
    </source>
</evidence>
<gene>
    <name evidence="1" type="ORF">ISN26_03310</name>
</gene>
<dbReference type="InterPro" id="IPR003795">
    <property type="entry name" value="DUF192"/>
</dbReference>
<evidence type="ECO:0000313" key="2">
    <source>
        <dbReference type="Proteomes" id="UP000604381"/>
    </source>
</evidence>
<dbReference type="PANTHER" id="PTHR37953">
    <property type="entry name" value="UPF0127 PROTEIN MJ1496"/>
    <property type="match status" value="1"/>
</dbReference>
<dbReference type="EMBL" id="JADHEI010000033">
    <property type="protein sequence ID" value="MBF2735100.1"/>
    <property type="molecule type" value="Genomic_DNA"/>
</dbReference>
<dbReference type="InterPro" id="IPR038695">
    <property type="entry name" value="Saro_0823-like_sf"/>
</dbReference>
<protein>
    <submittedName>
        <fullName evidence="1">DUF192 domain-containing protein</fullName>
    </submittedName>
</protein>
<name>A0A930Y189_9GAMM</name>
<keyword evidence="2" id="KW-1185">Reference proteome</keyword>
<dbReference type="Gene3D" id="2.60.120.1140">
    <property type="entry name" value="Protein of unknown function DUF192"/>
    <property type="match status" value="1"/>
</dbReference>
<accession>A0A930Y189</accession>
<organism evidence="1 2">
    <name type="scientific">Candidatus Amphirhobacter heronislandensis</name>
    <dbReference type="NCBI Taxonomy" id="1732024"/>
    <lineage>
        <taxon>Bacteria</taxon>
        <taxon>Pseudomonadati</taxon>
        <taxon>Pseudomonadota</taxon>
        <taxon>Gammaproteobacteria</taxon>
        <taxon>Candidatus Tethybacterales</taxon>
        <taxon>Candidatus Tethybacteraceae</taxon>
        <taxon>Candidatus Amphirhobacter</taxon>
    </lineage>
</organism>
<dbReference type="AlphaFoldDB" id="A0A930Y189"/>
<dbReference type="PANTHER" id="PTHR37953:SF1">
    <property type="entry name" value="UPF0127 PROTEIN MJ1496"/>
    <property type="match status" value="1"/>
</dbReference>
<sequence>MSKLLAGLPLGIAILSLIPLASCAQRVPTIELELAGTEITLEIARSDEEMAKGLSKREELAPDSGMVFVFPAPRATCFWMKDTFVPLDALFITRLGLIDRIATMEPLSLQSHCANAPVLWVIELPAGWAAAHGLKEGDPVGRAALARLQGLRRR</sequence>
<reference evidence="1" key="1">
    <citation type="submission" date="2020-10" db="EMBL/GenBank/DDBJ databases">
        <title>An improved Amphimedon queenslandica hologenome assembly reveals how three proteobacterial symbionts can extend the metabolic phenotypic of their marine sponge host.</title>
        <authorList>
            <person name="Degnan B."/>
            <person name="Degnan S."/>
            <person name="Xiang X."/>
        </authorList>
    </citation>
    <scope>NUCLEOTIDE SEQUENCE</scope>
    <source>
        <strain evidence="1">AqS2</strain>
    </source>
</reference>